<keyword evidence="2" id="KW-1185">Reference proteome</keyword>
<organism evidence="1 2">
    <name type="scientific">Streptomyces hesseae</name>
    <dbReference type="NCBI Taxonomy" id="3075519"/>
    <lineage>
        <taxon>Bacteria</taxon>
        <taxon>Bacillati</taxon>
        <taxon>Actinomycetota</taxon>
        <taxon>Actinomycetes</taxon>
        <taxon>Kitasatosporales</taxon>
        <taxon>Streptomycetaceae</taxon>
        <taxon>Streptomyces</taxon>
    </lineage>
</organism>
<sequence length="178" mass="19428">MSDLEFYAHVATRGDVLGAGIGSPPAAWEEELGPDYADNTSAGLIGRDYGLVQLSFQEDEGIWACTDIKVRVRSLIRGAGVVPPPLREAYGEFTHRVGFDDLRALITDLGHSVEPDDDASVTDDFHRYRVSGSGARIFVVADADPYGNGDIDPDDPTEKRVGDVLYIDVSPAWWSDRD</sequence>
<protein>
    <submittedName>
        <fullName evidence="1">Uncharacterized protein</fullName>
    </submittedName>
</protein>
<evidence type="ECO:0000313" key="1">
    <source>
        <dbReference type="EMBL" id="MDT0452175.1"/>
    </source>
</evidence>
<gene>
    <name evidence="1" type="ORF">RM609_24260</name>
</gene>
<name>A0ABU2SWC3_9ACTN</name>
<reference evidence="1" key="1">
    <citation type="submission" date="2024-05" db="EMBL/GenBank/DDBJ databases">
        <title>30 novel species of actinomycetes from the DSMZ collection.</title>
        <authorList>
            <person name="Nouioui I."/>
        </authorList>
    </citation>
    <scope>NUCLEOTIDE SEQUENCE</scope>
    <source>
        <strain evidence="1">DSM 40473</strain>
    </source>
</reference>
<evidence type="ECO:0000313" key="2">
    <source>
        <dbReference type="Proteomes" id="UP001180531"/>
    </source>
</evidence>
<dbReference type="Proteomes" id="UP001180531">
    <property type="component" value="Unassembled WGS sequence"/>
</dbReference>
<comment type="caution">
    <text evidence="1">The sequence shown here is derived from an EMBL/GenBank/DDBJ whole genome shotgun (WGS) entry which is preliminary data.</text>
</comment>
<dbReference type="EMBL" id="JAVRFI010000018">
    <property type="protein sequence ID" value="MDT0452175.1"/>
    <property type="molecule type" value="Genomic_DNA"/>
</dbReference>
<dbReference type="RefSeq" id="WP_311613661.1">
    <property type="nucleotide sequence ID" value="NZ_JAVRFI010000018.1"/>
</dbReference>
<accession>A0ABU2SWC3</accession>
<proteinExistence type="predicted"/>